<dbReference type="EMBL" id="GEBQ01005287">
    <property type="protein sequence ID" value="JAT34690.1"/>
    <property type="molecule type" value="Transcribed_RNA"/>
</dbReference>
<dbReference type="SUPFAM" id="SSF56672">
    <property type="entry name" value="DNA/RNA polymerases"/>
    <property type="match status" value="1"/>
</dbReference>
<sequence length="419" mass="49125">TKYLQEHSILNSRQFGFQKNKSTENALQEFVNKANYFMNNRCHALGLFIDFSKAFDLIEHREMIKTLQKYGVGGVHLQWFRSYLENRKFKVKIAETFSNDQDVLCGVPQGSQLGPILFLIYINDIFKEIKACEIWAYADDLLILSGHRDFDVAKTRLQSDFDKLAKWAHNKGLVINAQKTALMHICPKNMKVMDPISIKYHCCECLYNLIQRQNCTCRDIELVEKIKYLGVWVDNRLTWKIHISETHKKLNSIMACMFRLGNKVNRNIKTTIYKALFESTIRYGINLYGTAAPSHLKKIESQQKRCLKILNLNYIPAQINPTQYCINGFLTPKGFYAYTVLTQYFGTNEHKILEEKSRVTRSRQQFKTPIMNTLYGERLPEYCVPKIYNTLPEELNSLIRFKDFQTELYRWLTGTHTRP</sequence>
<evidence type="ECO:0000313" key="2">
    <source>
        <dbReference type="EMBL" id="JAT34690.1"/>
    </source>
</evidence>
<dbReference type="CDD" id="cd01650">
    <property type="entry name" value="RT_nLTR_like"/>
    <property type="match status" value="1"/>
</dbReference>
<proteinExistence type="predicted"/>
<feature type="domain" description="Reverse transcriptase" evidence="1">
    <location>
        <begin position="1"/>
        <end position="233"/>
    </location>
</feature>
<name>A0A1B6MFH1_9HEMI</name>
<dbReference type="InterPro" id="IPR043502">
    <property type="entry name" value="DNA/RNA_pol_sf"/>
</dbReference>
<reference evidence="2" key="1">
    <citation type="submission" date="2015-11" db="EMBL/GenBank/DDBJ databases">
        <title>De novo transcriptome assembly of four potential Pierce s Disease insect vectors from Arizona vineyards.</title>
        <authorList>
            <person name="Tassone E.E."/>
        </authorList>
    </citation>
    <scope>NUCLEOTIDE SEQUENCE</scope>
</reference>
<dbReference type="AlphaFoldDB" id="A0A1B6MFH1"/>
<dbReference type="PANTHER" id="PTHR33332">
    <property type="entry name" value="REVERSE TRANSCRIPTASE DOMAIN-CONTAINING PROTEIN"/>
    <property type="match status" value="1"/>
</dbReference>
<gene>
    <name evidence="2" type="ORF">g.36600</name>
</gene>
<dbReference type="Pfam" id="PF00078">
    <property type="entry name" value="RVT_1"/>
    <property type="match status" value="1"/>
</dbReference>
<dbReference type="GO" id="GO:0071897">
    <property type="term" value="P:DNA biosynthetic process"/>
    <property type="evidence" value="ECO:0007669"/>
    <property type="project" value="UniProtKB-ARBA"/>
</dbReference>
<accession>A0A1B6MFH1</accession>
<dbReference type="InterPro" id="IPR000477">
    <property type="entry name" value="RT_dom"/>
</dbReference>
<dbReference type="PROSITE" id="PS50878">
    <property type="entry name" value="RT_POL"/>
    <property type="match status" value="1"/>
</dbReference>
<evidence type="ECO:0000259" key="1">
    <source>
        <dbReference type="PROSITE" id="PS50878"/>
    </source>
</evidence>
<organism evidence="2">
    <name type="scientific">Graphocephala atropunctata</name>
    <dbReference type="NCBI Taxonomy" id="36148"/>
    <lineage>
        <taxon>Eukaryota</taxon>
        <taxon>Metazoa</taxon>
        <taxon>Ecdysozoa</taxon>
        <taxon>Arthropoda</taxon>
        <taxon>Hexapoda</taxon>
        <taxon>Insecta</taxon>
        <taxon>Pterygota</taxon>
        <taxon>Neoptera</taxon>
        <taxon>Paraneoptera</taxon>
        <taxon>Hemiptera</taxon>
        <taxon>Auchenorrhyncha</taxon>
        <taxon>Membracoidea</taxon>
        <taxon>Cicadellidae</taxon>
        <taxon>Cicadellinae</taxon>
        <taxon>Cicadellini</taxon>
        <taxon>Graphocephala</taxon>
    </lineage>
</organism>
<feature type="non-terminal residue" evidence="2">
    <location>
        <position position="1"/>
    </location>
</feature>
<protein>
    <recommendedName>
        <fullName evidence="1">Reverse transcriptase domain-containing protein</fullName>
    </recommendedName>
</protein>